<dbReference type="SUPFAM" id="SSF53448">
    <property type="entry name" value="Nucleotide-diphospho-sugar transferases"/>
    <property type="match status" value="1"/>
</dbReference>
<dbReference type="AlphaFoldDB" id="B8GM66"/>
<keyword evidence="6" id="KW-0997">Cell inner membrane</keyword>
<comment type="pathway">
    <text evidence="2">Glycan metabolism; osmoregulated periplasmic glucan (OPG) biosynthesis.</text>
</comment>
<dbReference type="KEGG" id="tgr:Tgr7_2578"/>
<evidence type="ECO:0000313" key="15">
    <source>
        <dbReference type="Proteomes" id="UP000002383"/>
    </source>
</evidence>
<dbReference type="STRING" id="396588.Tgr7_2578"/>
<reference evidence="14 15" key="1">
    <citation type="journal article" date="2011" name="Stand. Genomic Sci.">
        <title>Complete genome sequence of 'Thioalkalivibrio sulfidophilus' HL-EbGr7.</title>
        <authorList>
            <person name="Muyzer G."/>
            <person name="Sorokin D.Y."/>
            <person name="Mavromatis K."/>
            <person name="Lapidus A."/>
            <person name="Clum A."/>
            <person name="Ivanova N."/>
            <person name="Pati A."/>
            <person name="d'Haeseleer P."/>
            <person name="Woyke T."/>
            <person name="Kyrpides N.C."/>
        </authorList>
    </citation>
    <scope>NUCLEOTIDE SEQUENCE [LARGE SCALE GENOMIC DNA]</scope>
    <source>
        <strain evidence="14 15">HL-EbGR7</strain>
    </source>
</reference>
<dbReference type="eggNOG" id="COG2943">
    <property type="taxonomic scope" value="Bacteria"/>
</dbReference>
<keyword evidence="8 14" id="KW-0808">Transferase</keyword>
<keyword evidence="15" id="KW-1185">Reference proteome</keyword>
<dbReference type="Proteomes" id="UP000002383">
    <property type="component" value="Chromosome"/>
</dbReference>
<evidence type="ECO:0000256" key="1">
    <source>
        <dbReference type="ARBA" id="ARBA00004429"/>
    </source>
</evidence>
<dbReference type="InterPro" id="IPR029044">
    <property type="entry name" value="Nucleotide-diphossugar_trans"/>
</dbReference>
<dbReference type="NCBIfam" id="NF003962">
    <property type="entry name" value="PRK05454.2-5"/>
    <property type="match status" value="1"/>
</dbReference>
<dbReference type="GO" id="GO:0016758">
    <property type="term" value="F:hexosyltransferase activity"/>
    <property type="evidence" value="ECO:0007669"/>
    <property type="project" value="TreeGrafter"/>
</dbReference>
<dbReference type="PANTHER" id="PTHR43867:SF5">
    <property type="entry name" value="GLUCANS BIOSYNTHESIS GLUCOSYLTRANSFERASE H"/>
    <property type="match status" value="1"/>
</dbReference>
<evidence type="ECO:0000256" key="9">
    <source>
        <dbReference type="ARBA" id="ARBA00022692"/>
    </source>
</evidence>
<sequence>MRHDPGQTGQDKPGSRPAWRRVALFRRLSLTTVVLAQTVYATIHFKGVLPYHGGNPVEVGLLVLFALLFAWISVGFWIAVTGFVLRRRGGDRWSLLNRHPPATLEAVPLARTAVVMPIYHEPVERTLNGLRACYQSLERTGALDAFDFFILSDSRDPQVWLAEREAWYRLCRELGAEGRLFYRRRPVNLHYKSGNIADFLRRWGRAYRYMVVLDADSLMAGETLVNMVRLMEREPRVGILQTSPAIANAESPFARVQQFASQVYGPIFTSGLAAYQLGEAAYWGHNAIIRNAAFMSHCGLRKLNGPGLFSGPISSHDFVEAAYMGRAGQEVWLEPGLSGSYEESPPALVEELTRDRRWAKGNLQHLWILLTEPGLRLAHRMALLNGVMSYLASPLWFAFLVLTTIAAARLTLLPIDYFPVPYSPFPVWPEWDPVGALALVGVTLLLLFFPKLLAASDALLDRRQHAHGGAAGLTASILLESLVSALLAPIRMLAHTRYVLEALFNTTLRWAGQNRSDETGWRDAFANQAPGTLLALGWAGFAWWLDPAFFYWTLPVAVPLMLAAPTSVLLGRVRAGRWLHERGLLRVAHPRPMGAHEDAPALLPGDGAPAFERAVLDPQVNRMHRACCRTVRHGARVRHLRVLLERCLSEGPASLSRKELCQLGDDAGALATLHERAWKSSPDAWWGQALSRYIRTWSHSHEAEAGTDGPVISERS</sequence>
<keyword evidence="5" id="KW-1003">Cell membrane</keyword>
<dbReference type="EMBL" id="CP001339">
    <property type="protein sequence ID" value="ACL73653.1"/>
    <property type="molecule type" value="Genomic_DNA"/>
</dbReference>
<gene>
    <name evidence="14" type="ordered locus">Tgr7_2578</name>
</gene>
<dbReference type="NCBIfam" id="NF003958">
    <property type="entry name" value="PRK05454.2-1"/>
    <property type="match status" value="1"/>
</dbReference>
<evidence type="ECO:0000259" key="13">
    <source>
        <dbReference type="Pfam" id="PF13632"/>
    </source>
</evidence>
<dbReference type="Pfam" id="PF13632">
    <property type="entry name" value="Glyco_trans_2_3"/>
    <property type="match status" value="1"/>
</dbReference>
<keyword evidence="10 12" id="KW-1133">Transmembrane helix</keyword>
<evidence type="ECO:0000256" key="5">
    <source>
        <dbReference type="ARBA" id="ARBA00022475"/>
    </source>
</evidence>
<evidence type="ECO:0000256" key="6">
    <source>
        <dbReference type="ARBA" id="ARBA00022519"/>
    </source>
</evidence>
<comment type="similarity">
    <text evidence="3">Belongs to the glycosyltransferase 2 family. OpgH subfamily.</text>
</comment>
<proteinExistence type="inferred from homology"/>
<feature type="transmembrane region" description="Helical" evidence="12">
    <location>
        <begin position="549"/>
        <end position="570"/>
    </location>
</feature>
<evidence type="ECO:0000256" key="2">
    <source>
        <dbReference type="ARBA" id="ARBA00005001"/>
    </source>
</evidence>
<feature type="transmembrane region" description="Helical" evidence="12">
    <location>
        <begin position="63"/>
        <end position="85"/>
    </location>
</feature>
<dbReference type="PANTHER" id="PTHR43867">
    <property type="entry name" value="CELLULOSE SYNTHASE CATALYTIC SUBUNIT A [UDP-FORMING]"/>
    <property type="match status" value="1"/>
</dbReference>
<evidence type="ECO:0000256" key="3">
    <source>
        <dbReference type="ARBA" id="ARBA00009337"/>
    </source>
</evidence>
<feature type="domain" description="Glycosyltransferase 2-like" evidence="13">
    <location>
        <begin position="211"/>
        <end position="411"/>
    </location>
</feature>
<evidence type="ECO:0000256" key="4">
    <source>
        <dbReference type="ARBA" id="ARBA00020585"/>
    </source>
</evidence>
<dbReference type="OrthoDB" id="9775281at2"/>
<evidence type="ECO:0000256" key="8">
    <source>
        <dbReference type="ARBA" id="ARBA00022679"/>
    </source>
</evidence>
<dbReference type="InterPro" id="IPR001173">
    <property type="entry name" value="Glyco_trans_2-like"/>
</dbReference>
<keyword evidence="7" id="KW-0328">Glycosyltransferase</keyword>
<keyword evidence="11 12" id="KW-0472">Membrane</keyword>
<protein>
    <recommendedName>
        <fullName evidence="4">Glucans biosynthesis glucosyltransferase H</fullName>
    </recommendedName>
</protein>
<evidence type="ECO:0000256" key="10">
    <source>
        <dbReference type="ARBA" id="ARBA00022989"/>
    </source>
</evidence>
<dbReference type="GO" id="GO:0005886">
    <property type="term" value="C:plasma membrane"/>
    <property type="evidence" value="ECO:0007669"/>
    <property type="project" value="UniProtKB-SubCell"/>
</dbReference>
<evidence type="ECO:0000313" key="14">
    <source>
        <dbReference type="EMBL" id="ACL73653.1"/>
    </source>
</evidence>
<feature type="transmembrane region" description="Helical" evidence="12">
    <location>
        <begin position="435"/>
        <end position="454"/>
    </location>
</feature>
<feature type="transmembrane region" description="Helical" evidence="12">
    <location>
        <begin position="466"/>
        <end position="490"/>
    </location>
</feature>
<evidence type="ECO:0000256" key="7">
    <source>
        <dbReference type="ARBA" id="ARBA00022676"/>
    </source>
</evidence>
<dbReference type="CDD" id="cd04191">
    <property type="entry name" value="Glucan_BSP_MdoH"/>
    <property type="match status" value="1"/>
</dbReference>
<dbReference type="HOGENOM" id="CLU_015730_0_0_6"/>
<dbReference type="CAZy" id="GT2">
    <property type="family name" value="Glycosyltransferase Family 2"/>
</dbReference>
<accession>B8GM66</accession>
<feature type="transmembrane region" description="Helical" evidence="12">
    <location>
        <begin position="390"/>
        <end position="415"/>
    </location>
</feature>
<dbReference type="RefSeq" id="WP_012639128.1">
    <property type="nucleotide sequence ID" value="NC_011901.1"/>
</dbReference>
<name>B8GM66_THISH</name>
<dbReference type="InterPro" id="IPR050321">
    <property type="entry name" value="Glycosyltr_2/OpgH_subfam"/>
</dbReference>
<keyword evidence="9 12" id="KW-0812">Transmembrane</keyword>
<dbReference type="Gene3D" id="3.90.550.10">
    <property type="entry name" value="Spore Coat Polysaccharide Biosynthesis Protein SpsA, Chain A"/>
    <property type="match status" value="1"/>
</dbReference>
<comment type="subcellular location">
    <subcellularLocation>
        <location evidence="1">Cell inner membrane</location>
        <topology evidence="1">Multi-pass membrane protein</topology>
    </subcellularLocation>
</comment>
<feature type="transmembrane region" description="Helical" evidence="12">
    <location>
        <begin position="24"/>
        <end position="43"/>
    </location>
</feature>
<organism evidence="14 15">
    <name type="scientific">Thioalkalivibrio sulfidiphilus (strain HL-EbGR7)</name>
    <dbReference type="NCBI Taxonomy" id="396588"/>
    <lineage>
        <taxon>Bacteria</taxon>
        <taxon>Pseudomonadati</taxon>
        <taxon>Pseudomonadota</taxon>
        <taxon>Gammaproteobacteria</taxon>
        <taxon>Chromatiales</taxon>
        <taxon>Ectothiorhodospiraceae</taxon>
        <taxon>Thioalkalivibrio</taxon>
    </lineage>
</organism>
<evidence type="ECO:0000256" key="12">
    <source>
        <dbReference type="SAM" id="Phobius"/>
    </source>
</evidence>
<evidence type="ECO:0000256" key="11">
    <source>
        <dbReference type="ARBA" id="ARBA00023136"/>
    </source>
</evidence>